<keyword evidence="4" id="KW-0028">Amino-acid biosynthesis</keyword>
<dbReference type="GO" id="GO:0036424">
    <property type="term" value="F:L-phosphoserine phosphatase activity"/>
    <property type="evidence" value="ECO:0007669"/>
    <property type="project" value="TreeGrafter"/>
</dbReference>
<comment type="cofactor">
    <cofactor evidence="1">
        <name>Mg(2+)</name>
        <dbReference type="ChEBI" id="CHEBI:18420"/>
    </cofactor>
</comment>
<dbReference type="SUPFAM" id="SSF56784">
    <property type="entry name" value="HAD-like"/>
    <property type="match status" value="1"/>
</dbReference>
<dbReference type="GO" id="GO:0000287">
    <property type="term" value="F:magnesium ion binding"/>
    <property type="evidence" value="ECO:0007669"/>
    <property type="project" value="TreeGrafter"/>
</dbReference>
<dbReference type="InterPro" id="IPR023214">
    <property type="entry name" value="HAD_sf"/>
</dbReference>
<dbReference type="InterPro" id="IPR050582">
    <property type="entry name" value="HAD-like_SerB"/>
</dbReference>
<keyword evidence="8" id="KW-0718">Serine biosynthesis</keyword>
<dbReference type="GO" id="GO:0005737">
    <property type="term" value="C:cytoplasm"/>
    <property type="evidence" value="ECO:0007669"/>
    <property type="project" value="TreeGrafter"/>
</dbReference>
<evidence type="ECO:0000256" key="5">
    <source>
        <dbReference type="ARBA" id="ARBA00022723"/>
    </source>
</evidence>
<evidence type="ECO:0000256" key="4">
    <source>
        <dbReference type="ARBA" id="ARBA00022605"/>
    </source>
</evidence>
<comment type="pathway">
    <text evidence="2">Amino-acid biosynthesis; L-serine biosynthesis; L-serine from 3-phospho-D-glycerate: step 3/3.</text>
</comment>
<evidence type="ECO:0000256" key="8">
    <source>
        <dbReference type="ARBA" id="ARBA00023299"/>
    </source>
</evidence>
<dbReference type="PANTHER" id="PTHR43344">
    <property type="entry name" value="PHOSPHOSERINE PHOSPHATASE"/>
    <property type="match status" value="1"/>
</dbReference>
<dbReference type="PANTHER" id="PTHR43344:SF2">
    <property type="entry name" value="PHOSPHOSERINE PHOSPHATASE"/>
    <property type="match status" value="1"/>
</dbReference>
<dbReference type="GO" id="GO:0006564">
    <property type="term" value="P:L-serine biosynthetic process"/>
    <property type="evidence" value="ECO:0007669"/>
    <property type="project" value="UniProtKB-KW"/>
</dbReference>
<evidence type="ECO:0000256" key="7">
    <source>
        <dbReference type="ARBA" id="ARBA00022842"/>
    </source>
</evidence>
<dbReference type="NCBIfam" id="TIGR02137">
    <property type="entry name" value="HSK-PSP"/>
    <property type="match status" value="1"/>
</dbReference>
<dbReference type="InterPro" id="IPR036412">
    <property type="entry name" value="HAD-like_sf"/>
</dbReference>
<keyword evidence="7" id="KW-0460">Magnesium</keyword>
<dbReference type="Pfam" id="PF00702">
    <property type="entry name" value="Hydrolase"/>
    <property type="match status" value="1"/>
</dbReference>
<evidence type="ECO:0000256" key="6">
    <source>
        <dbReference type="ARBA" id="ARBA00022801"/>
    </source>
</evidence>
<reference evidence="9" key="1">
    <citation type="submission" date="2019-08" db="EMBL/GenBank/DDBJ databases">
        <authorList>
            <person name="Kucharzyk K."/>
            <person name="Murdoch R.W."/>
            <person name="Higgins S."/>
            <person name="Loffler F."/>
        </authorList>
    </citation>
    <scope>NUCLEOTIDE SEQUENCE</scope>
</reference>
<evidence type="ECO:0000256" key="1">
    <source>
        <dbReference type="ARBA" id="ARBA00001946"/>
    </source>
</evidence>
<dbReference type="EC" id="3.1.3.3" evidence="3"/>
<dbReference type="InterPro" id="IPR011863">
    <property type="entry name" value="HSK-PSP"/>
</dbReference>
<keyword evidence="6 9" id="KW-0378">Hydrolase</keyword>
<dbReference type="Gene3D" id="3.90.1470.10">
    <property type="entry name" value="thrh gene product, domain 2"/>
    <property type="match status" value="1"/>
</dbReference>
<dbReference type="Gene3D" id="3.40.50.1000">
    <property type="entry name" value="HAD superfamily/HAD-like"/>
    <property type="match status" value="1"/>
</dbReference>
<dbReference type="NCBIfam" id="NF010109">
    <property type="entry name" value="PRK13582.1"/>
    <property type="match status" value="1"/>
</dbReference>
<organism evidence="9">
    <name type="scientific">bioreactor metagenome</name>
    <dbReference type="NCBI Taxonomy" id="1076179"/>
    <lineage>
        <taxon>unclassified sequences</taxon>
        <taxon>metagenomes</taxon>
        <taxon>ecological metagenomes</taxon>
    </lineage>
</organism>
<evidence type="ECO:0000256" key="2">
    <source>
        <dbReference type="ARBA" id="ARBA00005135"/>
    </source>
</evidence>
<keyword evidence="5" id="KW-0479">Metal-binding</keyword>
<dbReference type="AlphaFoldDB" id="A0A644X6R2"/>
<evidence type="ECO:0000256" key="3">
    <source>
        <dbReference type="ARBA" id="ARBA00012640"/>
    </source>
</evidence>
<proteinExistence type="predicted"/>
<protein>
    <recommendedName>
        <fullName evidence="3">phosphoserine phosphatase</fullName>
        <ecNumber evidence="3">3.1.3.3</ecNumber>
    </recommendedName>
</protein>
<sequence length="201" mass="23139">MDIVCLDMEGVLVPEIWINVALRTGIEELKITTREEPDYDKLMANRIRILKEHNLRLSDIQDVIAGMGPLEGAYEFLQSLRAMTQVVILSDTFTEFAQPLMRQLDYPMIWCNSLVVDEQNMIVRHRMRLHDGKRKAVQAMRSLNYRTFAAGDSYNDLSMIREADGGCLFRAPQNILSECPDLRITNTYEEFLCEIKGFLGT</sequence>
<gene>
    <name evidence="9" type="primary">thrH_1</name>
    <name evidence="9" type="ORF">SDC9_58201</name>
</gene>
<comment type="caution">
    <text evidence="9">The sequence shown here is derived from an EMBL/GenBank/DDBJ whole genome shotgun (WGS) entry which is preliminary data.</text>
</comment>
<accession>A0A644X6R2</accession>
<evidence type="ECO:0000313" key="9">
    <source>
        <dbReference type="EMBL" id="MPM11850.1"/>
    </source>
</evidence>
<name>A0A644X6R2_9ZZZZ</name>
<dbReference type="EMBL" id="VSSQ01001888">
    <property type="protein sequence ID" value="MPM11850.1"/>
    <property type="molecule type" value="Genomic_DNA"/>
</dbReference>